<dbReference type="PROSITE" id="PS50106">
    <property type="entry name" value="PDZ"/>
    <property type="match status" value="1"/>
</dbReference>
<dbReference type="GO" id="GO:0008236">
    <property type="term" value="F:serine-type peptidase activity"/>
    <property type="evidence" value="ECO:0007669"/>
    <property type="project" value="InterPro"/>
</dbReference>
<dbReference type="AlphaFoldDB" id="A0A845PXI5"/>
<dbReference type="Gene3D" id="2.30.42.10">
    <property type="match status" value="1"/>
</dbReference>
<dbReference type="Pfam" id="PF17820">
    <property type="entry name" value="PDZ_6"/>
    <property type="match status" value="1"/>
</dbReference>
<dbReference type="InterPro" id="IPR036034">
    <property type="entry name" value="PDZ_sf"/>
</dbReference>
<dbReference type="Proteomes" id="UP000553459">
    <property type="component" value="Unassembled WGS sequence"/>
</dbReference>
<dbReference type="Gene3D" id="3.90.226.10">
    <property type="entry name" value="2-enoyl-CoA Hydratase, Chain A, domain 1"/>
    <property type="match status" value="1"/>
</dbReference>
<dbReference type="SUPFAM" id="SSF50156">
    <property type="entry name" value="PDZ domain-like"/>
    <property type="match status" value="1"/>
</dbReference>
<proteinExistence type="predicted"/>
<dbReference type="Pfam" id="PF03572">
    <property type="entry name" value="Peptidase_S41"/>
    <property type="match status" value="1"/>
</dbReference>
<dbReference type="InterPro" id="IPR001478">
    <property type="entry name" value="PDZ"/>
</dbReference>
<dbReference type="Pfam" id="PF18294">
    <property type="entry name" value="Pept_S41_N"/>
    <property type="match status" value="1"/>
</dbReference>
<dbReference type="RefSeq" id="WP_166519918.1">
    <property type="nucleotide sequence ID" value="NZ_JAAABJ010000595.1"/>
</dbReference>
<dbReference type="PANTHER" id="PTHR32060">
    <property type="entry name" value="TAIL-SPECIFIC PROTEASE"/>
    <property type="match status" value="1"/>
</dbReference>
<dbReference type="GO" id="GO:0007165">
    <property type="term" value="P:signal transduction"/>
    <property type="evidence" value="ECO:0007669"/>
    <property type="project" value="TreeGrafter"/>
</dbReference>
<dbReference type="SMART" id="SM00245">
    <property type="entry name" value="TSPc"/>
    <property type="match status" value="1"/>
</dbReference>
<dbReference type="GO" id="GO:0004175">
    <property type="term" value="F:endopeptidase activity"/>
    <property type="evidence" value="ECO:0007669"/>
    <property type="project" value="TreeGrafter"/>
</dbReference>
<evidence type="ECO:0000313" key="3">
    <source>
        <dbReference type="Proteomes" id="UP000553459"/>
    </source>
</evidence>
<dbReference type="InterPro" id="IPR029045">
    <property type="entry name" value="ClpP/crotonase-like_dom_sf"/>
</dbReference>
<dbReference type="InterPro" id="IPR041489">
    <property type="entry name" value="PDZ_6"/>
</dbReference>
<gene>
    <name evidence="2" type="ORF">GNY06_09800</name>
</gene>
<evidence type="ECO:0000313" key="2">
    <source>
        <dbReference type="EMBL" id="NAW51651.1"/>
    </source>
</evidence>
<name>A0A845PXI5_9FLAO</name>
<dbReference type="Gene3D" id="3.30.750.170">
    <property type="match status" value="1"/>
</dbReference>
<sequence>MKFLNKLLFVIVTGFTCIISCNRDFEASHIIEPKNVKPENEFVWKALNSWYYWQEKVPNLADNFKGSPQYVNFLASKNPSDLFNALLYTQDIDRFSWIIPNIYQNYRSTGLDYSVYPKGRKQNDYIGIVNYVVPDSPAAHAGIKRGDVITKVNGNMLSLSNSKELAGEHVKLSIARRVSVSQDAVVTSEETDYSLSGIDLQENPVAFHKSLNFGGKKIGYLVYNSFEEDYHQALNNAFGDLKREGVTDLILDLRYNGGGSIETAVRLGQMVTGQFTGSPYVSIEFNKKHQDYNTTERFKDTIRMYYPYKDRIIDKGNAKINSLGLNQVYILTSGGTASASELTIQSLKAYIKVVTIGNETYGKFFGSHTLFDSPNTDYLSKNDRNQSHNWALQPITFAYYNSKHWQNPIKGGLKVDYEINPADYFGRLKEFGELSDPALAKAVELITGQKYTMENRKAIASRRDNTNYSAFKITKFGGSRKTFMPLGTEVYTYPRLNKKS</sequence>
<comment type="caution">
    <text evidence="2">The sequence shown here is derived from an EMBL/GenBank/DDBJ whole genome shotgun (WGS) entry which is preliminary data.</text>
</comment>
<dbReference type="EMBL" id="JAAABJ010000595">
    <property type="protein sequence ID" value="NAW51651.1"/>
    <property type="molecule type" value="Genomic_DNA"/>
</dbReference>
<dbReference type="GO" id="GO:0030288">
    <property type="term" value="C:outer membrane-bounded periplasmic space"/>
    <property type="evidence" value="ECO:0007669"/>
    <property type="project" value="TreeGrafter"/>
</dbReference>
<dbReference type="SUPFAM" id="SSF52096">
    <property type="entry name" value="ClpP/crotonase"/>
    <property type="match status" value="1"/>
</dbReference>
<dbReference type="CDD" id="cd07561">
    <property type="entry name" value="Peptidase_S41_CPP_like"/>
    <property type="match status" value="1"/>
</dbReference>
<reference evidence="2 3" key="1">
    <citation type="submission" date="2019-11" db="EMBL/GenBank/DDBJ databases">
        <title>Characterization of Elizabethkingia argenteiflava sp. nov., isolated from inner surface of Soybean Pods.</title>
        <authorList>
            <person name="Mo S."/>
        </authorList>
    </citation>
    <scope>NUCLEOTIDE SEQUENCE [LARGE SCALE GENOMIC DNA]</scope>
    <source>
        <strain evidence="2 3">YB22</strain>
    </source>
</reference>
<dbReference type="GO" id="GO:0006508">
    <property type="term" value="P:proteolysis"/>
    <property type="evidence" value="ECO:0007669"/>
    <property type="project" value="InterPro"/>
</dbReference>
<dbReference type="InterPro" id="IPR041613">
    <property type="entry name" value="Pept_S41_N"/>
</dbReference>
<dbReference type="PANTHER" id="PTHR32060:SF30">
    <property type="entry name" value="CARBOXY-TERMINAL PROCESSING PROTEASE CTPA"/>
    <property type="match status" value="1"/>
</dbReference>
<dbReference type="InterPro" id="IPR005151">
    <property type="entry name" value="Tail-specific_protease"/>
</dbReference>
<organism evidence="2 3">
    <name type="scientific">Elizabethkingia argenteiflava</name>
    <dbReference type="NCBI Taxonomy" id="2681556"/>
    <lineage>
        <taxon>Bacteria</taxon>
        <taxon>Pseudomonadati</taxon>
        <taxon>Bacteroidota</taxon>
        <taxon>Flavobacteriia</taxon>
        <taxon>Flavobacteriales</taxon>
        <taxon>Weeksellaceae</taxon>
        <taxon>Elizabethkingia</taxon>
    </lineage>
</organism>
<accession>A0A845PXI5</accession>
<protein>
    <submittedName>
        <fullName evidence="2">PDZ domain-containing protein</fullName>
    </submittedName>
</protein>
<evidence type="ECO:0000259" key="1">
    <source>
        <dbReference type="PROSITE" id="PS50106"/>
    </source>
</evidence>
<keyword evidence="3" id="KW-1185">Reference proteome</keyword>
<dbReference type="SMART" id="SM00228">
    <property type="entry name" value="PDZ"/>
    <property type="match status" value="1"/>
</dbReference>
<feature type="domain" description="PDZ" evidence="1">
    <location>
        <begin position="128"/>
        <end position="161"/>
    </location>
</feature>